<protein>
    <submittedName>
        <fullName evidence="1">DUF1800 family protein</fullName>
    </submittedName>
</protein>
<dbReference type="PANTHER" id="PTHR43737:SF1">
    <property type="entry name" value="DUF1501 DOMAIN-CONTAINING PROTEIN"/>
    <property type="match status" value="1"/>
</dbReference>
<dbReference type="PANTHER" id="PTHR43737">
    <property type="entry name" value="BLL7424 PROTEIN"/>
    <property type="match status" value="1"/>
</dbReference>
<gene>
    <name evidence="1" type="ORF">KDM90_15225</name>
</gene>
<accession>A0A941IHW1</accession>
<reference evidence="1" key="1">
    <citation type="submission" date="2021-04" db="EMBL/GenBank/DDBJ databases">
        <title>novel species isolated from subtropical streams in China.</title>
        <authorList>
            <person name="Lu H."/>
        </authorList>
    </citation>
    <scope>NUCLEOTIDE SEQUENCE</scope>
    <source>
        <strain evidence="1">FT137W</strain>
    </source>
</reference>
<dbReference type="Proteomes" id="UP000678545">
    <property type="component" value="Unassembled WGS sequence"/>
</dbReference>
<sequence>MKMQDFYRCLYLTSIFLITACTRSNEDLVPAAHNSSGQVSTQSTSPLSYYAAARFAEQVSFGVNPALIADLQSVGYEGWINAQIAMPAVPYTIPREALNFTNQAGEAVAWLYRNSEFWDSALTARDQLRQRVTWAIFQYIPVSMGQANGSMEYYNMLRRNALGNYATLLKEVTLNPHMGFYLNNELNRPTSPQCLGCTPNENYARELLQLFSVGVVQLNPDGSVIRDAQGKVKETYTQKDVEELARALTGWRAPPNNTGLPNQSWPHYGQAMVPEQASFLHDSGQKTVMGTLLKSGMGPAEELDAVIAMLMKHPNTAPFVSLRLIQHLVASNPSPQYLARVSAVFKNNGKGVSGDLAAVVKAILLDPEARQGDQLGGNDRQSGYLREPVLWLSSVYRGLGCQHMTRGVWQGNEYVDQPQNQATISPPSIFSYYQAGDRAPGSNLLAPEQRLLNTLEFTSRLGDLSWRFSDTNNPNHQNNLKNSGCKLDELTAAFGISPTAFLDLLSKRWFRGAMPATLRNSLTSLMNGERWESNEQGALTTLQFALTSPSFGVIK</sequence>
<dbReference type="EMBL" id="JAGSPJ010000006">
    <property type="protein sequence ID" value="MBR7801360.1"/>
    <property type="molecule type" value="Genomic_DNA"/>
</dbReference>
<dbReference type="PROSITE" id="PS51257">
    <property type="entry name" value="PROKAR_LIPOPROTEIN"/>
    <property type="match status" value="1"/>
</dbReference>
<evidence type="ECO:0000313" key="2">
    <source>
        <dbReference type="Proteomes" id="UP000678545"/>
    </source>
</evidence>
<dbReference type="AlphaFoldDB" id="A0A941IHW1"/>
<dbReference type="InterPro" id="IPR014917">
    <property type="entry name" value="DUF1800"/>
</dbReference>
<name>A0A941IHW1_9BURK</name>
<keyword evidence="2" id="KW-1185">Reference proteome</keyword>
<proteinExistence type="predicted"/>
<dbReference type="RefSeq" id="WP_212676468.1">
    <property type="nucleotide sequence ID" value="NZ_JAGSPJ010000006.1"/>
</dbReference>
<comment type="caution">
    <text evidence="1">The sequence shown here is derived from an EMBL/GenBank/DDBJ whole genome shotgun (WGS) entry which is preliminary data.</text>
</comment>
<dbReference type="Pfam" id="PF08811">
    <property type="entry name" value="DUF1800"/>
    <property type="match status" value="1"/>
</dbReference>
<evidence type="ECO:0000313" key="1">
    <source>
        <dbReference type="EMBL" id="MBR7801360.1"/>
    </source>
</evidence>
<organism evidence="1 2">
    <name type="scientific">Undibacterium fentianense</name>
    <dbReference type="NCBI Taxonomy" id="2828728"/>
    <lineage>
        <taxon>Bacteria</taxon>
        <taxon>Pseudomonadati</taxon>
        <taxon>Pseudomonadota</taxon>
        <taxon>Betaproteobacteria</taxon>
        <taxon>Burkholderiales</taxon>
        <taxon>Oxalobacteraceae</taxon>
        <taxon>Undibacterium</taxon>
    </lineage>
</organism>